<feature type="region of interest" description="Disordered" evidence="2">
    <location>
        <begin position="1"/>
        <end position="297"/>
    </location>
</feature>
<evidence type="ECO:0000313" key="4">
    <source>
        <dbReference type="EMBL" id="KIX97869.1"/>
    </source>
</evidence>
<feature type="compositionally biased region" description="Low complexity" evidence="2">
    <location>
        <begin position="163"/>
        <end position="176"/>
    </location>
</feature>
<dbReference type="Pfam" id="PF00620">
    <property type="entry name" value="RhoGAP"/>
    <property type="match status" value="1"/>
</dbReference>
<feature type="region of interest" description="Disordered" evidence="2">
    <location>
        <begin position="581"/>
        <end position="686"/>
    </location>
</feature>
<accession>A0A0D2K3W7</accession>
<dbReference type="PANTHER" id="PTHR23176:SF125">
    <property type="entry name" value="GTPASE ACTIVATOR (BEM2), PUTATIVE (AFU_ORTHOLOGUE AFUA_7G04450)-RELATED"/>
    <property type="match status" value="1"/>
</dbReference>
<name>A0A0D2K3W7_9EURO</name>
<evidence type="ECO:0000256" key="2">
    <source>
        <dbReference type="SAM" id="MobiDB-lite"/>
    </source>
</evidence>
<dbReference type="PANTHER" id="PTHR23176">
    <property type="entry name" value="RHO/RAC/CDC GTPASE-ACTIVATING PROTEIN"/>
    <property type="match status" value="1"/>
</dbReference>
<keyword evidence="5" id="KW-1185">Reference proteome</keyword>
<keyword evidence="1" id="KW-0343">GTPase activation</keyword>
<dbReference type="InterPro" id="IPR050729">
    <property type="entry name" value="Rho-GAP"/>
</dbReference>
<dbReference type="OrthoDB" id="185175at2759"/>
<feature type="compositionally biased region" description="Polar residues" evidence="2">
    <location>
        <begin position="24"/>
        <end position="47"/>
    </location>
</feature>
<feature type="compositionally biased region" description="Polar residues" evidence="2">
    <location>
        <begin position="628"/>
        <end position="639"/>
    </location>
</feature>
<feature type="compositionally biased region" description="Low complexity" evidence="2">
    <location>
        <begin position="582"/>
        <end position="591"/>
    </location>
</feature>
<dbReference type="SUPFAM" id="SSF48350">
    <property type="entry name" value="GTPase activation domain, GAP"/>
    <property type="match status" value="1"/>
</dbReference>
<feature type="domain" description="Rho-GAP" evidence="3">
    <location>
        <begin position="372"/>
        <end position="569"/>
    </location>
</feature>
<dbReference type="Proteomes" id="UP000053411">
    <property type="component" value="Unassembled WGS sequence"/>
</dbReference>
<dbReference type="GO" id="GO:0005938">
    <property type="term" value="C:cell cortex"/>
    <property type="evidence" value="ECO:0007669"/>
    <property type="project" value="UniProtKB-ARBA"/>
</dbReference>
<organism evidence="4 5">
    <name type="scientific">Fonsecaea multimorphosa CBS 102226</name>
    <dbReference type="NCBI Taxonomy" id="1442371"/>
    <lineage>
        <taxon>Eukaryota</taxon>
        <taxon>Fungi</taxon>
        <taxon>Dikarya</taxon>
        <taxon>Ascomycota</taxon>
        <taxon>Pezizomycotina</taxon>
        <taxon>Eurotiomycetes</taxon>
        <taxon>Chaetothyriomycetidae</taxon>
        <taxon>Chaetothyriales</taxon>
        <taxon>Herpotrichiellaceae</taxon>
        <taxon>Fonsecaea</taxon>
    </lineage>
</organism>
<dbReference type="GO" id="GO:0005096">
    <property type="term" value="F:GTPase activator activity"/>
    <property type="evidence" value="ECO:0007669"/>
    <property type="project" value="UniProtKB-KW"/>
</dbReference>
<feature type="compositionally biased region" description="Basic and acidic residues" evidence="2">
    <location>
        <begin position="271"/>
        <end position="289"/>
    </location>
</feature>
<sequence>MPKAPALLHLNLAPDNNEDLNGLTPATLSPRSTGSPHTPRSAPTSPYLQAGPPPSFMSHQVSVSQDSRNDGSRTGPSSPRITAMPEFPPSPVPQSPKHARDPSKGFFSNLMASKSSHKLHASETSIAENGEKPNARSRASSKERSLHSVKKQGSTPELPKAVSSNGPSNGSSNENELPVSSEPIPSQPALEPVPAAKKTKSKFGGILTRTKTVKMEETTPKQKHPPPSHLQLDTSNAGNDHADTSPRTAPIKFDHRDRAFGLESGATVRNRSVDRQTRDDSQSVKRDRQAGNIPASHSFREGSTLQILSNLGQTGKGVGDRIGKAGKGFFGKITRSGSSNEREPLTVTDDNYVCTTINLPLVKQTRKTRIARRLESSKDKTEFWMPALPWRCIDYLNMNGAEEEGLYRIPGSNRDVKHWQRRFDTEYDINLFDEPELYDINTIGSMFKSWLRELPDEILPKAVQNKIATQCAGATSAPQLLKDELSRLPPFNYYLLFAITCHLSLLNSYAERNKMDYRNLCICFQPCLKIDAFCFQFLVMDWKNCWQGCWTEKEYLEEEYRYEREGSINESEDLAIDERAISSSGSSQQQQQPPPPPQQPSNAPQASTQQPVPPRTADAAAQRKSMAPRTQQRSLSQGGSARDRSNSAHAPSQSAPAVPRMVTPEPPKLSLDQKLPELTGLSPIRM</sequence>
<dbReference type="VEuPathDB" id="FungiDB:Z520_06647"/>
<evidence type="ECO:0000259" key="3">
    <source>
        <dbReference type="PROSITE" id="PS50238"/>
    </source>
</evidence>
<dbReference type="STRING" id="1442371.A0A0D2K3W7"/>
<reference evidence="4 5" key="1">
    <citation type="submission" date="2015-01" db="EMBL/GenBank/DDBJ databases">
        <title>The Genome Sequence of Fonsecaea multimorphosa CBS 102226.</title>
        <authorList>
            <consortium name="The Broad Institute Genomics Platform"/>
            <person name="Cuomo C."/>
            <person name="de Hoog S."/>
            <person name="Gorbushina A."/>
            <person name="Stielow B."/>
            <person name="Teixiera M."/>
            <person name="Abouelleil A."/>
            <person name="Chapman S.B."/>
            <person name="Priest M."/>
            <person name="Young S.K."/>
            <person name="Wortman J."/>
            <person name="Nusbaum C."/>
            <person name="Birren B."/>
        </authorList>
    </citation>
    <scope>NUCLEOTIDE SEQUENCE [LARGE SCALE GENOMIC DNA]</scope>
    <source>
        <strain evidence="4 5">CBS 102226</strain>
    </source>
</reference>
<proteinExistence type="predicted"/>
<evidence type="ECO:0000256" key="1">
    <source>
        <dbReference type="ARBA" id="ARBA00022468"/>
    </source>
</evidence>
<dbReference type="SMART" id="SM00324">
    <property type="entry name" value="RhoGAP"/>
    <property type="match status" value="1"/>
</dbReference>
<gene>
    <name evidence="4" type="ORF">Z520_06647</name>
</gene>
<dbReference type="Gene3D" id="1.10.555.10">
    <property type="entry name" value="Rho GTPase activation protein"/>
    <property type="match status" value="1"/>
</dbReference>
<protein>
    <recommendedName>
        <fullName evidence="3">Rho-GAP domain-containing protein</fullName>
    </recommendedName>
</protein>
<dbReference type="PROSITE" id="PS50238">
    <property type="entry name" value="RHOGAP"/>
    <property type="match status" value="1"/>
</dbReference>
<feature type="compositionally biased region" description="Low complexity" evidence="2">
    <location>
        <begin position="600"/>
        <end position="610"/>
    </location>
</feature>
<dbReference type="InterPro" id="IPR000198">
    <property type="entry name" value="RhoGAP_dom"/>
</dbReference>
<dbReference type="GO" id="GO:0007165">
    <property type="term" value="P:signal transduction"/>
    <property type="evidence" value="ECO:0007669"/>
    <property type="project" value="InterPro"/>
</dbReference>
<dbReference type="GeneID" id="27712393"/>
<feature type="compositionally biased region" description="Basic and acidic residues" evidence="2">
    <location>
        <begin position="129"/>
        <end position="146"/>
    </location>
</feature>
<dbReference type="AlphaFoldDB" id="A0A0D2K3W7"/>
<dbReference type="EMBL" id="KN848073">
    <property type="protein sequence ID" value="KIX97869.1"/>
    <property type="molecule type" value="Genomic_DNA"/>
</dbReference>
<feature type="compositionally biased region" description="Polar residues" evidence="2">
    <location>
        <begin position="57"/>
        <end position="80"/>
    </location>
</feature>
<dbReference type="InterPro" id="IPR008936">
    <property type="entry name" value="Rho_GTPase_activation_prot"/>
</dbReference>
<evidence type="ECO:0000313" key="5">
    <source>
        <dbReference type="Proteomes" id="UP000053411"/>
    </source>
</evidence>
<dbReference type="RefSeq" id="XP_016631992.1">
    <property type="nucleotide sequence ID" value="XM_016777147.1"/>
</dbReference>